<keyword evidence="3 6" id="KW-0812">Transmembrane</keyword>
<dbReference type="SMART" id="SM00563">
    <property type="entry name" value="PlsC"/>
    <property type="match status" value="1"/>
</dbReference>
<evidence type="ECO:0000256" key="1">
    <source>
        <dbReference type="ARBA" id="ARBA00004651"/>
    </source>
</evidence>
<sequence length="1230" mass="140733">MHRFFFGIYKRITHQRRLSLLVSVLLFVGFLFFAFQIEFEEDISRVLPKNDQTDVTSKVLQQMDFSDKIAVIIQKEKNGTFDDLTQTANRFLDSIGSLNKYIEKVQGRFQTEDFNQTLDFFYDNIPLFLSESDYETIEARLQKDSINKLAENNYKTLISPTGIISRNQVLKDPFGLTFLGLEKLQSLQADDDLSFENGFLTTPNRSKILLFIKPTLSGSETKQNTDFVNELNEIKKHLNADFKDQVSVDYFGANFIAVANAAQIKQDILTTIALSITLLMVVLIFYYRNIFIPFIVFVPTVFGAVTALAFVYFFLGKVSAISISIGAILLGVTIDYSLHILTHFKHHLDVKSLYEQITKPVIISSATTAAAFLCLIFVESDVLKDLGVFAAVSVLASAFFALIFIPHLYRPSAKIKTRKPHIFDRLAAVDYHRNKVLVFLTLAVVIVSLFVFGKLQFNNNISDLNFVSEELRDAKAKLEESTNLTSKSIYLTVYGASEEEVLLKNDAVFSVLQQTKNENGIVKMSSIGSVLFSEEKQQERINRWREFWNPERVDLVKQALIESSNDFSFKPEAYSSFYTHLENNFSPKNVNDFEVINTIPVFEFVSESNGFYTVSTLVKVDEGQREQLVSKFQYFEDVLLIDRQEINETFLGQLKNDFGSLINYSLLVIFLILWLFFKRVELVLVAIIPIVITAIVTVGVLVLLQIELNIFSLIVCTLIFGIGVDFSIFMTSALQKKYTGFKIDLRTYKASILLAVLTTSLAIGVLVFAKHPALKSISVASIVGVFSALIVTFVFYPLLFKYFFENRVKKGNSPITLRLMLHSFFSFSYYGLGGLIIAVLGPIFLFLVPVKKERKMMWFRKVISFYLKSVLYTNPFVIKRVLNPHKETFEKPSVIISNHTSFLDSIAIGMLSPKIIFLVNDWVYNSVIIGGAARLAGFYPVSKGLDSGINHLRQKVEEGYSLMVFPEATRSKDNALKRFHKGAFYLANEFQLDILPIYIHGNADVCPKGDHIIYDGKITIVVDQRIPNSQNQYDSNFSKRTKTISANFKETFSKIRFEQEDENYYRKTILLSFLYKEPSVSKAVKVNFDSYKHIYYLLWKELGDKETIFHLTNDYGQWDALLAMQQPNRKIISYIEDPKKRNVASANYIVQKRAINYIDTPLQVDLSWDTLLISELTIEIQVLNKLLAKTKSVILLHNFTLKNHLESLSFQQVFEGKYLVFKKIEREYKI</sequence>
<evidence type="ECO:0000256" key="5">
    <source>
        <dbReference type="ARBA" id="ARBA00023136"/>
    </source>
</evidence>
<dbReference type="InterPro" id="IPR050545">
    <property type="entry name" value="Mycobact_MmpL"/>
</dbReference>
<feature type="transmembrane region" description="Helical" evidence="6">
    <location>
        <begin position="781"/>
        <end position="804"/>
    </location>
</feature>
<dbReference type="AlphaFoldDB" id="A0A8J2Y8I8"/>
<feature type="domain" description="SSD" evidence="7">
    <location>
        <begin position="679"/>
        <end position="802"/>
    </location>
</feature>
<evidence type="ECO:0000256" key="3">
    <source>
        <dbReference type="ARBA" id="ARBA00022692"/>
    </source>
</evidence>
<feature type="transmembrane region" description="Helical" evidence="6">
    <location>
        <begin position="710"/>
        <end position="729"/>
    </location>
</feature>
<dbReference type="RefSeq" id="WP_188438497.1">
    <property type="nucleotide sequence ID" value="NZ_BMGK01000001.1"/>
</dbReference>
<keyword evidence="9" id="KW-1185">Reference proteome</keyword>
<feature type="transmembrane region" description="Helical" evidence="6">
    <location>
        <begin position="750"/>
        <end position="769"/>
    </location>
</feature>
<dbReference type="Pfam" id="PF03176">
    <property type="entry name" value="MMPL"/>
    <property type="match status" value="2"/>
</dbReference>
<dbReference type="SUPFAM" id="SSF69593">
    <property type="entry name" value="Glycerol-3-phosphate (1)-acyltransferase"/>
    <property type="match status" value="1"/>
</dbReference>
<keyword evidence="5 6" id="KW-0472">Membrane</keyword>
<dbReference type="Proteomes" id="UP000652231">
    <property type="component" value="Unassembled WGS sequence"/>
</dbReference>
<keyword evidence="2" id="KW-1003">Cell membrane</keyword>
<evidence type="ECO:0000256" key="4">
    <source>
        <dbReference type="ARBA" id="ARBA00022989"/>
    </source>
</evidence>
<dbReference type="Gene3D" id="1.20.1640.10">
    <property type="entry name" value="Multidrug efflux transporter AcrB transmembrane domain"/>
    <property type="match status" value="2"/>
</dbReference>
<evidence type="ECO:0000256" key="2">
    <source>
        <dbReference type="ARBA" id="ARBA00022475"/>
    </source>
</evidence>
<feature type="transmembrane region" description="Helical" evidence="6">
    <location>
        <begin position="386"/>
        <end position="409"/>
    </location>
</feature>
<feature type="transmembrane region" description="Helical" evidence="6">
    <location>
        <begin position="268"/>
        <end position="287"/>
    </location>
</feature>
<feature type="transmembrane region" description="Helical" evidence="6">
    <location>
        <begin position="321"/>
        <end position="341"/>
    </location>
</feature>
<evidence type="ECO:0000259" key="7">
    <source>
        <dbReference type="PROSITE" id="PS50156"/>
    </source>
</evidence>
<keyword evidence="4 6" id="KW-1133">Transmembrane helix</keyword>
<feature type="transmembrane region" description="Helical" evidence="6">
    <location>
        <begin position="682"/>
        <end position="704"/>
    </location>
</feature>
<feature type="transmembrane region" description="Helical" evidence="6">
    <location>
        <begin position="658"/>
        <end position="677"/>
    </location>
</feature>
<keyword evidence="8" id="KW-0808">Transferase</keyword>
<dbReference type="InterPro" id="IPR004869">
    <property type="entry name" value="MMPL_dom"/>
</dbReference>
<dbReference type="PANTHER" id="PTHR33406">
    <property type="entry name" value="MEMBRANE PROTEIN MJ1562-RELATED"/>
    <property type="match status" value="1"/>
</dbReference>
<dbReference type="SUPFAM" id="SSF82866">
    <property type="entry name" value="Multidrug efflux transporter AcrB transmembrane domain"/>
    <property type="match status" value="2"/>
</dbReference>
<comment type="caution">
    <text evidence="8">The sequence shown here is derived from an EMBL/GenBank/DDBJ whole genome shotgun (WGS) entry which is preliminary data.</text>
</comment>
<accession>A0A8J2Y8I8</accession>
<feature type="transmembrane region" description="Helical" evidence="6">
    <location>
        <begin position="436"/>
        <end position="455"/>
    </location>
</feature>
<feature type="transmembrane region" description="Helical" evidence="6">
    <location>
        <begin position="294"/>
        <end position="315"/>
    </location>
</feature>
<reference evidence="8" key="1">
    <citation type="journal article" date="2014" name="Int. J. Syst. Evol. Microbiol.">
        <title>Complete genome sequence of Corynebacterium casei LMG S-19264T (=DSM 44701T), isolated from a smear-ripened cheese.</title>
        <authorList>
            <consortium name="US DOE Joint Genome Institute (JGI-PGF)"/>
            <person name="Walter F."/>
            <person name="Albersmeier A."/>
            <person name="Kalinowski J."/>
            <person name="Ruckert C."/>
        </authorList>
    </citation>
    <scope>NUCLEOTIDE SEQUENCE</scope>
    <source>
        <strain evidence="8">CGMCC 1.12924</strain>
    </source>
</reference>
<feature type="transmembrane region" description="Helical" evidence="6">
    <location>
        <begin position="824"/>
        <end position="847"/>
    </location>
</feature>
<evidence type="ECO:0000313" key="9">
    <source>
        <dbReference type="Proteomes" id="UP000652231"/>
    </source>
</evidence>
<protein>
    <submittedName>
        <fullName evidence="8">Glycerol acyltransferase</fullName>
    </submittedName>
</protein>
<gene>
    <name evidence="8" type="ORF">GCM10011312_01550</name>
</gene>
<dbReference type="PANTHER" id="PTHR33406:SF13">
    <property type="entry name" value="MEMBRANE PROTEIN YDFJ"/>
    <property type="match status" value="1"/>
</dbReference>
<feature type="transmembrane region" description="Helical" evidence="6">
    <location>
        <begin position="361"/>
        <end position="380"/>
    </location>
</feature>
<dbReference type="InterPro" id="IPR002123">
    <property type="entry name" value="Plipid/glycerol_acylTrfase"/>
</dbReference>
<evidence type="ECO:0000313" key="8">
    <source>
        <dbReference type="EMBL" id="GGD80945.1"/>
    </source>
</evidence>
<dbReference type="CDD" id="cd07989">
    <property type="entry name" value="LPLAT_AGPAT-like"/>
    <property type="match status" value="1"/>
</dbReference>
<evidence type="ECO:0000256" key="6">
    <source>
        <dbReference type="SAM" id="Phobius"/>
    </source>
</evidence>
<dbReference type="EMBL" id="BMGK01000001">
    <property type="protein sequence ID" value="GGD80945.1"/>
    <property type="molecule type" value="Genomic_DNA"/>
</dbReference>
<name>A0A8J2Y8I8_9FLAO</name>
<dbReference type="InterPro" id="IPR000731">
    <property type="entry name" value="SSD"/>
</dbReference>
<dbReference type="GO" id="GO:0005886">
    <property type="term" value="C:plasma membrane"/>
    <property type="evidence" value="ECO:0007669"/>
    <property type="project" value="UniProtKB-SubCell"/>
</dbReference>
<keyword evidence="8" id="KW-0012">Acyltransferase</keyword>
<reference evidence="8" key="2">
    <citation type="submission" date="2020-09" db="EMBL/GenBank/DDBJ databases">
        <authorList>
            <person name="Sun Q."/>
            <person name="Zhou Y."/>
        </authorList>
    </citation>
    <scope>NUCLEOTIDE SEQUENCE</scope>
    <source>
        <strain evidence="8">CGMCC 1.12924</strain>
    </source>
</reference>
<comment type="subcellular location">
    <subcellularLocation>
        <location evidence="1">Cell membrane</location>
        <topology evidence="1">Multi-pass membrane protein</topology>
    </subcellularLocation>
</comment>
<feature type="transmembrane region" description="Helical" evidence="6">
    <location>
        <begin position="20"/>
        <end position="37"/>
    </location>
</feature>
<proteinExistence type="predicted"/>
<dbReference type="Pfam" id="PF01553">
    <property type="entry name" value="Acyltransferase"/>
    <property type="match status" value="1"/>
</dbReference>
<dbReference type="PROSITE" id="PS50156">
    <property type="entry name" value="SSD"/>
    <property type="match status" value="1"/>
</dbReference>
<dbReference type="GO" id="GO:0016746">
    <property type="term" value="F:acyltransferase activity"/>
    <property type="evidence" value="ECO:0007669"/>
    <property type="project" value="UniProtKB-KW"/>
</dbReference>
<organism evidence="8 9">
    <name type="scientific">Planktosalinus lacus</name>
    <dbReference type="NCBI Taxonomy" id="1526573"/>
    <lineage>
        <taxon>Bacteria</taxon>
        <taxon>Pseudomonadati</taxon>
        <taxon>Bacteroidota</taxon>
        <taxon>Flavobacteriia</taxon>
        <taxon>Flavobacteriales</taxon>
        <taxon>Flavobacteriaceae</taxon>
        <taxon>Planktosalinus</taxon>
    </lineage>
</organism>